<evidence type="ECO:0000256" key="3">
    <source>
        <dbReference type="ARBA" id="ARBA00022448"/>
    </source>
</evidence>
<dbReference type="EMBL" id="JBDXSU010000001">
    <property type="protein sequence ID" value="MFB5188862.1"/>
    <property type="molecule type" value="Genomic_DNA"/>
</dbReference>
<feature type="region of interest" description="Disordered" evidence="5">
    <location>
        <begin position="21"/>
        <end position="48"/>
    </location>
</feature>
<evidence type="ECO:0000256" key="6">
    <source>
        <dbReference type="SAM" id="SignalP"/>
    </source>
</evidence>
<feature type="domain" description="Solute-binding protein family 5" evidence="7">
    <location>
        <begin position="100"/>
        <end position="464"/>
    </location>
</feature>
<evidence type="ECO:0000256" key="4">
    <source>
        <dbReference type="ARBA" id="ARBA00022729"/>
    </source>
</evidence>
<dbReference type="CDD" id="cd08513">
    <property type="entry name" value="PBP2_thermophilic_Hb8_like"/>
    <property type="match status" value="1"/>
</dbReference>
<reference evidence="8 9" key="1">
    <citation type="journal article" date="2024" name="Int. J. Mol. Sci.">
        <title>Exploration of Alicyclobacillus spp. Genome in Search of Antibiotic Resistance.</title>
        <authorList>
            <person name="Bucka-Kolendo J."/>
            <person name="Kiousi D.E."/>
            <person name="Dekowska A."/>
            <person name="Mikolajczuk-Szczyrba A."/>
            <person name="Karadedos D.M."/>
            <person name="Michael P."/>
            <person name="Galanis A."/>
            <person name="Sokolowska B."/>
        </authorList>
    </citation>
    <scope>NUCLEOTIDE SEQUENCE [LARGE SCALE GENOMIC DNA]</scope>
    <source>
        <strain evidence="8 9">KKP 3000</strain>
    </source>
</reference>
<feature type="chain" id="PRO_5045454728" evidence="6">
    <location>
        <begin position="17"/>
        <end position="582"/>
    </location>
</feature>
<gene>
    <name evidence="8" type="ORF">KKP3000_001296</name>
</gene>
<dbReference type="Proteomes" id="UP001579974">
    <property type="component" value="Unassembled WGS sequence"/>
</dbReference>
<evidence type="ECO:0000313" key="9">
    <source>
        <dbReference type="Proteomes" id="UP001579974"/>
    </source>
</evidence>
<sequence length="582" mass="63618">MLLLAGVTTAVILAAAGCGNQTNTSSTSNSSNTSTTSSSGQTPQKGGTLVVALPPQTNLTWYFPLENSQNASIYNAQLFSQMYMPVLYINNNYDIDYNDSLASNVSYNKAGTQYTITLNPKYKWSDGKPVTAQDVVWGYNIIAATDNPKAPAPWPNYNAGSGGVPANIQSVKATDDHTVVVTLKKAVNQQWFIYNGLGQLYAFPQHAWNKYPNDMNQEIAYLGKEATDPTFFKVVDGPFKLQSAVNNQSWTMVPNDNFDGHKSTLDKLIFQYEGSSDSEFAALKTNSVNLGYLDLAQIGSENALKSQGDAITESYGFAYFDTELNLQKGSPLYSAFNDLKVREALQMGVDQDAIAKDIYHGVAAPQYGAIPTKPSTKYLDPRLAKPLFPFSIDAGKKLLESDGWSLQNGVMTKNGVQLKFTLMYSSGSASTDQMEQLIQQDWKQMGVDVTLKPTPFATLIGIMDNPKDSSQWTAAGAQGVIYGGSYPSGEQLFEPGGLDNFGYDNPSIDKLIAKTNQPAASEQQSQQDFYNYEYALSKDAPVIWNPNPGTLTVTAPNVHNATAQYLNPTTGYPLFQYVWMSK</sequence>
<feature type="compositionally biased region" description="Low complexity" evidence="5">
    <location>
        <begin position="22"/>
        <end position="39"/>
    </location>
</feature>
<dbReference type="InterPro" id="IPR000914">
    <property type="entry name" value="SBP_5_dom"/>
</dbReference>
<dbReference type="SUPFAM" id="SSF53850">
    <property type="entry name" value="Periplasmic binding protein-like II"/>
    <property type="match status" value="1"/>
</dbReference>
<comment type="caution">
    <text evidence="8">The sequence shown here is derived from an EMBL/GenBank/DDBJ whole genome shotgun (WGS) entry which is preliminary data.</text>
</comment>
<dbReference type="Pfam" id="PF00496">
    <property type="entry name" value="SBP_bac_5"/>
    <property type="match status" value="1"/>
</dbReference>
<name>A0ABV5A9A9_9BACL</name>
<organism evidence="8 9">
    <name type="scientific">Alicyclobacillus fastidiosus</name>
    <dbReference type="NCBI Taxonomy" id="392011"/>
    <lineage>
        <taxon>Bacteria</taxon>
        <taxon>Bacillati</taxon>
        <taxon>Bacillota</taxon>
        <taxon>Bacilli</taxon>
        <taxon>Bacillales</taxon>
        <taxon>Alicyclobacillaceae</taxon>
        <taxon>Alicyclobacillus</taxon>
    </lineage>
</organism>
<accession>A0ABV5A9A9</accession>
<evidence type="ECO:0000313" key="8">
    <source>
        <dbReference type="EMBL" id="MFB5188862.1"/>
    </source>
</evidence>
<dbReference type="Gene3D" id="3.10.105.10">
    <property type="entry name" value="Dipeptide-binding Protein, Domain 3"/>
    <property type="match status" value="1"/>
</dbReference>
<comment type="subcellular location">
    <subcellularLocation>
        <location evidence="1">Cell envelope</location>
    </subcellularLocation>
</comment>
<keyword evidence="9" id="KW-1185">Reference proteome</keyword>
<dbReference type="PANTHER" id="PTHR30290:SF10">
    <property type="entry name" value="PERIPLASMIC OLIGOPEPTIDE-BINDING PROTEIN-RELATED"/>
    <property type="match status" value="1"/>
</dbReference>
<evidence type="ECO:0000256" key="5">
    <source>
        <dbReference type="SAM" id="MobiDB-lite"/>
    </source>
</evidence>
<protein>
    <submittedName>
        <fullName evidence="8">Peptide ABC transporter substrate-binding protein</fullName>
    </submittedName>
</protein>
<dbReference type="Gene3D" id="3.40.190.10">
    <property type="entry name" value="Periplasmic binding protein-like II"/>
    <property type="match status" value="1"/>
</dbReference>
<keyword evidence="4 6" id="KW-0732">Signal</keyword>
<evidence type="ECO:0000256" key="1">
    <source>
        <dbReference type="ARBA" id="ARBA00004196"/>
    </source>
</evidence>
<keyword evidence="3" id="KW-0813">Transport</keyword>
<dbReference type="InterPro" id="IPR039424">
    <property type="entry name" value="SBP_5"/>
</dbReference>
<dbReference type="PANTHER" id="PTHR30290">
    <property type="entry name" value="PERIPLASMIC BINDING COMPONENT OF ABC TRANSPORTER"/>
    <property type="match status" value="1"/>
</dbReference>
<evidence type="ECO:0000259" key="7">
    <source>
        <dbReference type="Pfam" id="PF00496"/>
    </source>
</evidence>
<comment type="similarity">
    <text evidence="2">Belongs to the bacterial solute-binding protein 5 family.</text>
</comment>
<proteinExistence type="inferred from homology"/>
<evidence type="ECO:0000256" key="2">
    <source>
        <dbReference type="ARBA" id="ARBA00005695"/>
    </source>
</evidence>
<feature type="signal peptide" evidence="6">
    <location>
        <begin position="1"/>
        <end position="16"/>
    </location>
</feature>
<dbReference type="PIRSF" id="PIRSF002741">
    <property type="entry name" value="MppA"/>
    <property type="match status" value="1"/>
</dbReference>
<dbReference type="InterPro" id="IPR030678">
    <property type="entry name" value="Peptide/Ni-bd"/>
</dbReference>